<gene>
    <name evidence="5" type="ORF">NP493_692g07033</name>
</gene>
<evidence type="ECO:0000256" key="1">
    <source>
        <dbReference type="ARBA" id="ARBA00022801"/>
    </source>
</evidence>
<accession>A0AAD9NQQ8</accession>
<evidence type="ECO:0000313" key="5">
    <source>
        <dbReference type="EMBL" id="KAK2175989.1"/>
    </source>
</evidence>
<comment type="caution">
    <text evidence="5">The sequence shown here is derived from an EMBL/GenBank/DDBJ whole genome shotgun (WGS) entry which is preliminary data.</text>
</comment>
<organism evidence="5 6">
    <name type="scientific">Ridgeia piscesae</name>
    <name type="common">Tubeworm</name>
    <dbReference type="NCBI Taxonomy" id="27915"/>
    <lineage>
        <taxon>Eukaryota</taxon>
        <taxon>Metazoa</taxon>
        <taxon>Spiralia</taxon>
        <taxon>Lophotrochozoa</taxon>
        <taxon>Annelida</taxon>
        <taxon>Polychaeta</taxon>
        <taxon>Sedentaria</taxon>
        <taxon>Canalipalpata</taxon>
        <taxon>Sabellida</taxon>
        <taxon>Siboglinidae</taxon>
        <taxon>Ridgeia</taxon>
    </lineage>
</organism>
<dbReference type="SUPFAM" id="SSF49384">
    <property type="entry name" value="Carbohydrate-binding domain"/>
    <property type="match status" value="1"/>
</dbReference>
<dbReference type="Pfam" id="PF02838">
    <property type="entry name" value="Glyco_hydro_20b"/>
    <property type="match status" value="1"/>
</dbReference>
<sequence>MDSFQVLPPGGSITLPLVGSHWMIARSDMLPNWYIVAPDAQPRILKCTAGESIKFLGSFDTPAQWKRVAEDTYNPFTVTQRYTHNFVPWQKVGPRVIPTPLNSDLTAASMSINKDDWVIVADKDAMDEARFLNEATGIPITTQSRQSKCIVLTVGTVDVPGTSGPLLREAYSLAIDQQKQLVSVKGQSSSGVFYGIQSLLSLGDDTLASVPVGHLTDAPR</sequence>
<dbReference type="SMART" id="SM01081">
    <property type="entry name" value="CHB_HEX"/>
    <property type="match status" value="1"/>
</dbReference>
<keyword evidence="2" id="KW-0326">Glycosidase</keyword>
<keyword evidence="1" id="KW-0378">Hydrolase</keyword>
<proteinExistence type="predicted"/>
<dbReference type="InterPro" id="IPR004866">
    <property type="entry name" value="CHB/HEX_N_dom"/>
</dbReference>
<dbReference type="Pfam" id="PF03173">
    <property type="entry name" value="CHB_HEX"/>
    <property type="match status" value="1"/>
</dbReference>
<dbReference type="GO" id="GO:0030247">
    <property type="term" value="F:polysaccharide binding"/>
    <property type="evidence" value="ECO:0007669"/>
    <property type="project" value="InterPro"/>
</dbReference>
<evidence type="ECO:0000256" key="2">
    <source>
        <dbReference type="ARBA" id="ARBA00023295"/>
    </source>
</evidence>
<name>A0AAD9NQQ8_RIDPI</name>
<feature type="domain" description="Chitobiase/beta-hexosaminidases N-terminal" evidence="4">
    <location>
        <begin position="2"/>
        <end position="81"/>
    </location>
</feature>
<dbReference type="SUPFAM" id="SSF55545">
    <property type="entry name" value="beta-N-acetylhexosaminidase-like domain"/>
    <property type="match status" value="1"/>
</dbReference>
<evidence type="ECO:0000259" key="4">
    <source>
        <dbReference type="SMART" id="SM01081"/>
    </source>
</evidence>
<evidence type="ECO:0000313" key="6">
    <source>
        <dbReference type="Proteomes" id="UP001209878"/>
    </source>
</evidence>
<dbReference type="Gene3D" id="3.30.379.10">
    <property type="entry name" value="Chitobiase/beta-hexosaminidase domain 2-like"/>
    <property type="match status" value="1"/>
</dbReference>
<dbReference type="InterPro" id="IPR029018">
    <property type="entry name" value="Hex-like_dom2"/>
</dbReference>
<dbReference type="InterPro" id="IPR012291">
    <property type="entry name" value="CBM2_carb-bd_dom_sf"/>
</dbReference>
<keyword evidence="6" id="KW-1185">Reference proteome</keyword>
<dbReference type="EMBL" id="JAODUO010000693">
    <property type="protein sequence ID" value="KAK2175989.1"/>
    <property type="molecule type" value="Genomic_DNA"/>
</dbReference>
<dbReference type="InterPro" id="IPR015882">
    <property type="entry name" value="HEX_bac_N"/>
</dbReference>
<evidence type="ECO:0000256" key="3">
    <source>
        <dbReference type="ARBA" id="ARBA00033000"/>
    </source>
</evidence>
<dbReference type="GO" id="GO:0004553">
    <property type="term" value="F:hydrolase activity, hydrolyzing O-glycosyl compounds"/>
    <property type="evidence" value="ECO:0007669"/>
    <property type="project" value="InterPro"/>
</dbReference>
<dbReference type="Proteomes" id="UP001209878">
    <property type="component" value="Unassembled WGS sequence"/>
</dbReference>
<reference evidence="5" key="1">
    <citation type="journal article" date="2023" name="Mol. Biol. Evol.">
        <title>Third-Generation Sequencing Reveals the Adaptive Role of the Epigenome in Three Deep-Sea Polychaetes.</title>
        <authorList>
            <person name="Perez M."/>
            <person name="Aroh O."/>
            <person name="Sun Y."/>
            <person name="Lan Y."/>
            <person name="Juniper S.K."/>
            <person name="Young C.R."/>
            <person name="Angers B."/>
            <person name="Qian P.Y."/>
        </authorList>
    </citation>
    <scope>NUCLEOTIDE SEQUENCE</scope>
    <source>
        <strain evidence="5">R07B-5</strain>
    </source>
</reference>
<protein>
    <recommendedName>
        <fullName evidence="3">N-acetyl-beta-glucosaminidase</fullName>
    </recommendedName>
</protein>
<dbReference type="AlphaFoldDB" id="A0AAD9NQQ8"/>
<dbReference type="Gene3D" id="2.60.40.290">
    <property type="match status" value="1"/>
</dbReference>
<dbReference type="InterPro" id="IPR008965">
    <property type="entry name" value="CBM2/CBM3_carb-bd_dom_sf"/>
</dbReference>